<dbReference type="STRING" id="946122.A0A0C2XID3"/>
<keyword evidence="5" id="KW-0732">Signal</keyword>
<evidence type="ECO:0000256" key="4">
    <source>
        <dbReference type="ARBA" id="ARBA00048461"/>
    </source>
</evidence>
<dbReference type="PANTHER" id="PTHR45856:SF25">
    <property type="entry name" value="FUNGAL LIPASE-LIKE DOMAIN-CONTAINING PROTEIN"/>
    <property type="match status" value="1"/>
</dbReference>
<reference evidence="7 8" key="1">
    <citation type="submission" date="2014-04" db="EMBL/GenBank/DDBJ databases">
        <title>Evolutionary Origins and Diversification of the Mycorrhizal Mutualists.</title>
        <authorList>
            <consortium name="DOE Joint Genome Institute"/>
            <consortium name="Mycorrhizal Genomics Consortium"/>
            <person name="Kohler A."/>
            <person name="Kuo A."/>
            <person name="Nagy L.G."/>
            <person name="Floudas D."/>
            <person name="Copeland A."/>
            <person name="Barry K.W."/>
            <person name="Cichocki N."/>
            <person name="Veneault-Fourrey C."/>
            <person name="LaButti K."/>
            <person name="Lindquist E.A."/>
            <person name="Lipzen A."/>
            <person name="Lundell T."/>
            <person name="Morin E."/>
            <person name="Murat C."/>
            <person name="Riley R."/>
            <person name="Ohm R."/>
            <person name="Sun H."/>
            <person name="Tunlid A."/>
            <person name="Henrissat B."/>
            <person name="Grigoriev I.V."/>
            <person name="Hibbett D.S."/>
            <person name="Martin F."/>
        </authorList>
    </citation>
    <scope>NUCLEOTIDE SEQUENCE [LARGE SCALE GENOMIC DNA]</scope>
    <source>
        <strain evidence="7 8">Koide BX008</strain>
    </source>
</reference>
<dbReference type="InterPro" id="IPR029058">
    <property type="entry name" value="AB_hydrolase_fold"/>
</dbReference>
<organism evidence="7 8">
    <name type="scientific">Amanita muscaria (strain Koide BX008)</name>
    <dbReference type="NCBI Taxonomy" id="946122"/>
    <lineage>
        <taxon>Eukaryota</taxon>
        <taxon>Fungi</taxon>
        <taxon>Dikarya</taxon>
        <taxon>Basidiomycota</taxon>
        <taxon>Agaricomycotina</taxon>
        <taxon>Agaricomycetes</taxon>
        <taxon>Agaricomycetidae</taxon>
        <taxon>Agaricales</taxon>
        <taxon>Pluteineae</taxon>
        <taxon>Amanitaceae</taxon>
        <taxon>Amanita</taxon>
    </lineage>
</organism>
<dbReference type="PANTHER" id="PTHR45856">
    <property type="entry name" value="ALPHA/BETA-HYDROLASES SUPERFAMILY PROTEIN"/>
    <property type="match status" value="1"/>
</dbReference>
<feature type="signal peptide" evidence="5">
    <location>
        <begin position="1"/>
        <end position="20"/>
    </location>
</feature>
<dbReference type="SUPFAM" id="SSF53474">
    <property type="entry name" value="alpha/beta-Hydrolases"/>
    <property type="match status" value="1"/>
</dbReference>
<evidence type="ECO:0000256" key="5">
    <source>
        <dbReference type="SAM" id="SignalP"/>
    </source>
</evidence>
<dbReference type="Pfam" id="PF01764">
    <property type="entry name" value="Lipase_3"/>
    <property type="match status" value="1"/>
</dbReference>
<dbReference type="InterPro" id="IPR051218">
    <property type="entry name" value="Sec_MonoDiacylglyc_Lipase"/>
</dbReference>
<dbReference type="GO" id="GO:0006629">
    <property type="term" value="P:lipid metabolic process"/>
    <property type="evidence" value="ECO:0007669"/>
    <property type="project" value="InterPro"/>
</dbReference>
<sequence length="297" mass="31349">MISVVNLLAALLVSTLTVQAVPFERRQSINPLSTPQISAFTPLSHFAAAAYCQPNVTRSWTCGADCQANADFIPVAAGGDGASVQFWYVGFSPFLNSVIVAHQGTDTTKIEAIATDVNAFQESLDSNLFPGIDSSVEVHSGFANEQAKTATQVLSAAKSALSTHGATSVTVVGHSLGAAIALLDSVYLPLHLPGVSFTTVTYGMPRVGNQAFANYVDSHLKLTHVNNKKDPIPIVPGRFLGYHHPSGEVHITATGLWESCPGQDNTNSLCTVGDVPNIFESTPSDHHGPYNGINMSC</sequence>
<evidence type="ECO:0000313" key="8">
    <source>
        <dbReference type="Proteomes" id="UP000054549"/>
    </source>
</evidence>
<protein>
    <recommendedName>
        <fullName evidence="6">Fungal lipase-type domain-containing protein</fullName>
    </recommendedName>
</protein>
<dbReference type="OrthoDB" id="426718at2759"/>
<keyword evidence="8" id="KW-1185">Reference proteome</keyword>
<dbReference type="HOGENOM" id="CLU_032957_9_1_1"/>
<evidence type="ECO:0000256" key="1">
    <source>
        <dbReference type="ARBA" id="ARBA00023157"/>
    </source>
</evidence>
<comment type="catalytic activity">
    <reaction evidence="3">
        <text>a diacylglycerol + H2O = a monoacylglycerol + a fatty acid + H(+)</text>
        <dbReference type="Rhea" id="RHEA:32731"/>
        <dbReference type="ChEBI" id="CHEBI:15377"/>
        <dbReference type="ChEBI" id="CHEBI:15378"/>
        <dbReference type="ChEBI" id="CHEBI:17408"/>
        <dbReference type="ChEBI" id="CHEBI:18035"/>
        <dbReference type="ChEBI" id="CHEBI:28868"/>
    </reaction>
</comment>
<keyword evidence="1" id="KW-1015">Disulfide bond</keyword>
<accession>A0A0C2XID3</accession>
<feature type="chain" id="PRO_5002158988" description="Fungal lipase-type domain-containing protein" evidence="5">
    <location>
        <begin position="21"/>
        <end position="297"/>
    </location>
</feature>
<name>A0A0C2XID3_AMAMK</name>
<comment type="similarity">
    <text evidence="2">Belongs to the AB hydrolase superfamily. Lipase family. Class 3 subfamily.</text>
</comment>
<dbReference type="InterPro" id="IPR002921">
    <property type="entry name" value="Fungal_lipase-type"/>
</dbReference>
<dbReference type="AlphaFoldDB" id="A0A0C2XID3"/>
<evidence type="ECO:0000313" key="7">
    <source>
        <dbReference type="EMBL" id="KIL69231.1"/>
    </source>
</evidence>
<dbReference type="Gene3D" id="3.40.50.1820">
    <property type="entry name" value="alpha/beta hydrolase"/>
    <property type="match status" value="1"/>
</dbReference>
<dbReference type="CDD" id="cd00519">
    <property type="entry name" value="Lipase_3"/>
    <property type="match status" value="1"/>
</dbReference>
<evidence type="ECO:0000256" key="3">
    <source>
        <dbReference type="ARBA" id="ARBA00047591"/>
    </source>
</evidence>
<dbReference type="Proteomes" id="UP000054549">
    <property type="component" value="Unassembled WGS sequence"/>
</dbReference>
<comment type="catalytic activity">
    <reaction evidence="4">
        <text>a monoacylglycerol + H2O = glycerol + a fatty acid + H(+)</text>
        <dbReference type="Rhea" id="RHEA:15245"/>
        <dbReference type="ChEBI" id="CHEBI:15377"/>
        <dbReference type="ChEBI" id="CHEBI:15378"/>
        <dbReference type="ChEBI" id="CHEBI:17408"/>
        <dbReference type="ChEBI" id="CHEBI:17754"/>
        <dbReference type="ChEBI" id="CHEBI:28868"/>
    </reaction>
</comment>
<feature type="domain" description="Fungal lipase-type" evidence="6">
    <location>
        <begin position="100"/>
        <end position="238"/>
    </location>
</feature>
<gene>
    <name evidence="7" type="ORF">M378DRAFT_184433</name>
</gene>
<dbReference type="InParanoid" id="A0A0C2XID3"/>
<proteinExistence type="inferred from homology"/>
<dbReference type="EMBL" id="KN818226">
    <property type="protein sequence ID" value="KIL69231.1"/>
    <property type="molecule type" value="Genomic_DNA"/>
</dbReference>
<evidence type="ECO:0000256" key="2">
    <source>
        <dbReference type="ARBA" id="ARBA00043996"/>
    </source>
</evidence>
<evidence type="ECO:0000259" key="6">
    <source>
        <dbReference type="Pfam" id="PF01764"/>
    </source>
</evidence>